<evidence type="ECO:0000313" key="4">
    <source>
        <dbReference type="Proteomes" id="UP000825729"/>
    </source>
</evidence>
<proteinExistence type="predicted"/>
<keyword evidence="2" id="KW-0472">Membrane</keyword>
<protein>
    <submittedName>
        <fullName evidence="3">Uncharacterized protein</fullName>
    </submittedName>
</protein>
<gene>
    <name evidence="3" type="ORF">H6P81_009363</name>
</gene>
<name>A0AAV7EKV0_ARIFI</name>
<feature type="region of interest" description="Disordered" evidence="1">
    <location>
        <begin position="129"/>
        <end position="160"/>
    </location>
</feature>
<evidence type="ECO:0000256" key="2">
    <source>
        <dbReference type="SAM" id="Phobius"/>
    </source>
</evidence>
<dbReference type="EMBL" id="JAINDJ010000004">
    <property type="protein sequence ID" value="KAG9449398.1"/>
    <property type="molecule type" value="Genomic_DNA"/>
</dbReference>
<dbReference type="PANTHER" id="PTHR33429">
    <property type="entry name" value="OS02G0708000 PROTEIN-RELATED"/>
    <property type="match status" value="1"/>
</dbReference>
<feature type="region of interest" description="Disordered" evidence="1">
    <location>
        <begin position="8"/>
        <end position="27"/>
    </location>
</feature>
<keyword evidence="4" id="KW-1185">Reference proteome</keyword>
<reference evidence="3 4" key="1">
    <citation type="submission" date="2021-07" db="EMBL/GenBank/DDBJ databases">
        <title>The Aristolochia fimbriata genome: insights into angiosperm evolution, floral development and chemical biosynthesis.</title>
        <authorList>
            <person name="Jiao Y."/>
        </authorList>
    </citation>
    <scope>NUCLEOTIDE SEQUENCE [LARGE SCALE GENOMIC DNA]</scope>
    <source>
        <strain evidence="3">IBCAS-2021</strain>
        <tissue evidence="3">Leaf</tissue>
    </source>
</reference>
<sequence length="174" mass="18168">MVVFMGLDEPTITEPPPPPAVPAAGTHSGHRSIGTLLVVLAVITIVGVVAGVFARVCGGRHLAGNGDHDIEGWVERKCRSCIDGGLPPPPPPAATTTAALVQETKETPQAEEAKNDCIRGLERKNKRVATADRAGAAHSVALSRRRKRDTPAGLGHRNAEPSATWATLSVVPCN</sequence>
<keyword evidence="2" id="KW-1133">Transmembrane helix</keyword>
<evidence type="ECO:0000256" key="1">
    <source>
        <dbReference type="SAM" id="MobiDB-lite"/>
    </source>
</evidence>
<keyword evidence="2" id="KW-0812">Transmembrane</keyword>
<feature type="transmembrane region" description="Helical" evidence="2">
    <location>
        <begin position="33"/>
        <end position="54"/>
    </location>
</feature>
<accession>A0AAV7EKV0</accession>
<dbReference type="Proteomes" id="UP000825729">
    <property type="component" value="Unassembled WGS sequence"/>
</dbReference>
<organism evidence="3 4">
    <name type="scientific">Aristolochia fimbriata</name>
    <name type="common">White veined hardy Dutchman's pipe vine</name>
    <dbReference type="NCBI Taxonomy" id="158543"/>
    <lineage>
        <taxon>Eukaryota</taxon>
        <taxon>Viridiplantae</taxon>
        <taxon>Streptophyta</taxon>
        <taxon>Embryophyta</taxon>
        <taxon>Tracheophyta</taxon>
        <taxon>Spermatophyta</taxon>
        <taxon>Magnoliopsida</taxon>
        <taxon>Magnoliidae</taxon>
        <taxon>Piperales</taxon>
        <taxon>Aristolochiaceae</taxon>
        <taxon>Aristolochia</taxon>
    </lineage>
</organism>
<dbReference type="AlphaFoldDB" id="A0AAV7EKV0"/>
<evidence type="ECO:0000313" key="3">
    <source>
        <dbReference type="EMBL" id="KAG9449398.1"/>
    </source>
</evidence>
<dbReference type="PANTHER" id="PTHR33429:SF19">
    <property type="entry name" value="FISSION REGULATOR-LIKE PROTEIN"/>
    <property type="match status" value="1"/>
</dbReference>
<comment type="caution">
    <text evidence="3">The sequence shown here is derived from an EMBL/GenBank/DDBJ whole genome shotgun (WGS) entry which is preliminary data.</text>
</comment>